<proteinExistence type="predicted"/>
<dbReference type="InParanoid" id="D8R709"/>
<feature type="chain" id="PRO_5003121561" description="Pentacotripeptide-repeat region of PRORP domain-containing protein" evidence="3">
    <location>
        <begin position="21"/>
        <end position="273"/>
    </location>
</feature>
<keyword evidence="3" id="KW-0732">Signal</keyword>
<dbReference type="Gramene" id="EFJ31807">
    <property type="protein sequence ID" value="EFJ31807"/>
    <property type="gene ID" value="SELMODRAFT_408043"/>
</dbReference>
<dbReference type="Proteomes" id="UP000001514">
    <property type="component" value="Unassembled WGS sequence"/>
</dbReference>
<dbReference type="PANTHER" id="PTHR47940">
    <property type="entry name" value="OS12G0283900 PROTEIN"/>
    <property type="match status" value="1"/>
</dbReference>
<dbReference type="PANTHER" id="PTHR47940:SF1">
    <property type="entry name" value="PROTEIN LOW PHOTOSYNTHETIC EFFICIENCY 1, CHLOROPLASTIC"/>
    <property type="match status" value="1"/>
</dbReference>
<sequence>MGVAVLELCLAALASGLAGGKNRYVLEKLFLKMQYARLPISKFQCRRLLLQCGGTANDHVLLRALYAFMHCRRMLTTALCNHSIQALGEHGKWWAALEIFETMAEVGCPPNDLTRKLIRKQFSFLLRAAKRKKNSWRGLVSIRDMELVESMRRGGVRPIELIYTTLIAAHGKASGGTAAAIPRIVEEMRLQGVAMGLASYNAIITVCARRSDAAGVVEWMRRLEAAGIEPNSITYNKLVEALVAGGHGGVHGHGGIRPAGAIAMGLRCSCVGV</sequence>
<name>D8R709_SELML</name>
<feature type="repeat" description="PPR" evidence="2">
    <location>
        <begin position="76"/>
        <end position="110"/>
    </location>
</feature>
<dbReference type="GO" id="GO:0009507">
    <property type="term" value="C:chloroplast"/>
    <property type="evidence" value="ECO:0000318"/>
    <property type="project" value="GO_Central"/>
</dbReference>
<reference evidence="4 5" key="1">
    <citation type="journal article" date="2011" name="Science">
        <title>The Selaginella genome identifies genetic changes associated with the evolution of vascular plants.</title>
        <authorList>
            <person name="Banks J.A."/>
            <person name="Nishiyama T."/>
            <person name="Hasebe M."/>
            <person name="Bowman J.L."/>
            <person name="Gribskov M."/>
            <person name="dePamphilis C."/>
            <person name="Albert V.A."/>
            <person name="Aono N."/>
            <person name="Aoyama T."/>
            <person name="Ambrose B.A."/>
            <person name="Ashton N.W."/>
            <person name="Axtell M.J."/>
            <person name="Barker E."/>
            <person name="Barker M.S."/>
            <person name="Bennetzen J.L."/>
            <person name="Bonawitz N.D."/>
            <person name="Chapple C."/>
            <person name="Cheng C."/>
            <person name="Correa L.G."/>
            <person name="Dacre M."/>
            <person name="DeBarry J."/>
            <person name="Dreyer I."/>
            <person name="Elias M."/>
            <person name="Engstrom E.M."/>
            <person name="Estelle M."/>
            <person name="Feng L."/>
            <person name="Finet C."/>
            <person name="Floyd S.K."/>
            <person name="Frommer W.B."/>
            <person name="Fujita T."/>
            <person name="Gramzow L."/>
            <person name="Gutensohn M."/>
            <person name="Harholt J."/>
            <person name="Hattori M."/>
            <person name="Heyl A."/>
            <person name="Hirai T."/>
            <person name="Hiwatashi Y."/>
            <person name="Ishikawa M."/>
            <person name="Iwata M."/>
            <person name="Karol K.G."/>
            <person name="Koehler B."/>
            <person name="Kolukisaoglu U."/>
            <person name="Kubo M."/>
            <person name="Kurata T."/>
            <person name="Lalonde S."/>
            <person name="Li K."/>
            <person name="Li Y."/>
            <person name="Litt A."/>
            <person name="Lyons E."/>
            <person name="Manning G."/>
            <person name="Maruyama T."/>
            <person name="Michael T.P."/>
            <person name="Mikami K."/>
            <person name="Miyazaki S."/>
            <person name="Morinaga S."/>
            <person name="Murata T."/>
            <person name="Mueller-Roeber B."/>
            <person name="Nelson D.R."/>
            <person name="Obara M."/>
            <person name="Oguri Y."/>
            <person name="Olmstead R.G."/>
            <person name="Onodera N."/>
            <person name="Petersen B.L."/>
            <person name="Pils B."/>
            <person name="Prigge M."/>
            <person name="Rensing S.A."/>
            <person name="Riano-Pachon D.M."/>
            <person name="Roberts A.W."/>
            <person name="Sato Y."/>
            <person name="Scheller H.V."/>
            <person name="Schulz B."/>
            <person name="Schulz C."/>
            <person name="Shakirov E.V."/>
            <person name="Shibagaki N."/>
            <person name="Shinohara N."/>
            <person name="Shippen D.E."/>
            <person name="Soerensen I."/>
            <person name="Sotooka R."/>
            <person name="Sugimoto N."/>
            <person name="Sugita M."/>
            <person name="Sumikawa N."/>
            <person name="Tanurdzic M."/>
            <person name="Theissen G."/>
            <person name="Ulvskov P."/>
            <person name="Wakazuki S."/>
            <person name="Weng J.K."/>
            <person name="Willats W.W."/>
            <person name="Wipf D."/>
            <person name="Wolf P.G."/>
            <person name="Yang L."/>
            <person name="Zimmer A.D."/>
            <person name="Zhu Q."/>
            <person name="Mitros T."/>
            <person name="Hellsten U."/>
            <person name="Loque D."/>
            <person name="Otillar R."/>
            <person name="Salamov A."/>
            <person name="Schmutz J."/>
            <person name="Shapiro H."/>
            <person name="Lindquist E."/>
            <person name="Lucas S."/>
            <person name="Rokhsar D."/>
            <person name="Grigoriev I.V."/>
        </authorList>
    </citation>
    <scope>NUCLEOTIDE SEQUENCE [LARGE SCALE GENOMIC DNA]</scope>
</reference>
<accession>D8R709</accession>
<feature type="signal peptide" evidence="3">
    <location>
        <begin position="1"/>
        <end position="20"/>
    </location>
</feature>
<dbReference type="GO" id="GO:0003729">
    <property type="term" value="F:mRNA binding"/>
    <property type="evidence" value="ECO:0000318"/>
    <property type="project" value="GO_Central"/>
</dbReference>
<dbReference type="EMBL" id="GL377573">
    <property type="protein sequence ID" value="EFJ31807.1"/>
    <property type="molecule type" value="Genomic_DNA"/>
</dbReference>
<dbReference type="InterPro" id="IPR053343">
    <property type="entry name" value="PSII_mRNA-binding_protein"/>
</dbReference>
<evidence type="ECO:0008006" key="6">
    <source>
        <dbReference type="Google" id="ProtNLM"/>
    </source>
</evidence>
<evidence type="ECO:0000313" key="4">
    <source>
        <dbReference type="EMBL" id="EFJ31807.1"/>
    </source>
</evidence>
<dbReference type="GO" id="GO:0043022">
    <property type="term" value="F:ribosome binding"/>
    <property type="evidence" value="ECO:0000318"/>
    <property type="project" value="GO_Central"/>
</dbReference>
<dbReference type="Gene3D" id="1.25.40.10">
    <property type="entry name" value="Tetratricopeptide repeat domain"/>
    <property type="match status" value="2"/>
</dbReference>
<dbReference type="Pfam" id="PF13812">
    <property type="entry name" value="PPR_3"/>
    <property type="match status" value="1"/>
</dbReference>
<evidence type="ECO:0000313" key="5">
    <source>
        <dbReference type="Proteomes" id="UP000001514"/>
    </source>
</evidence>
<dbReference type="AlphaFoldDB" id="D8R709"/>
<dbReference type="GO" id="GO:0010207">
    <property type="term" value="P:photosystem II assembly"/>
    <property type="evidence" value="ECO:0000318"/>
    <property type="project" value="GO_Central"/>
</dbReference>
<organism evidence="5">
    <name type="scientific">Selaginella moellendorffii</name>
    <name type="common">Spikemoss</name>
    <dbReference type="NCBI Taxonomy" id="88036"/>
    <lineage>
        <taxon>Eukaryota</taxon>
        <taxon>Viridiplantae</taxon>
        <taxon>Streptophyta</taxon>
        <taxon>Embryophyta</taxon>
        <taxon>Tracheophyta</taxon>
        <taxon>Lycopodiopsida</taxon>
        <taxon>Selaginellales</taxon>
        <taxon>Selaginellaceae</taxon>
        <taxon>Selaginella</taxon>
    </lineage>
</organism>
<dbReference type="HOGENOM" id="CLU_1020828_0_0_1"/>
<dbReference type="InterPro" id="IPR002885">
    <property type="entry name" value="PPR_rpt"/>
</dbReference>
<dbReference type="PROSITE" id="PS51375">
    <property type="entry name" value="PPR"/>
    <property type="match status" value="1"/>
</dbReference>
<evidence type="ECO:0000256" key="1">
    <source>
        <dbReference type="ARBA" id="ARBA00022737"/>
    </source>
</evidence>
<dbReference type="eggNOG" id="KOG4197">
    <property type="taxonomic scope" value="Eukaryota"/>
</dbReference>
<dbReference type="KEGG" id="smo:SELMODRAFT_408043"/>
<evidence type="ECO:0000256" key="3">
    <source>
        <dbReference type="SAM" id="SignalP"/>
    </source>
</evidence>
<evidence type="ECO:0000256" key="2">
    <source>
        <dbReference type="PROSITE-ProRule" id="PRU00708"/>
    </source>
</evidence>
<gene>
    <name evidence="4" type="ORF">SELMODRAFT_408043</name>
</gene>
<dbReference type="InterPro" id="IPR011990">
    <property type="entry name" value="TPR-like_helical_dom_sf"/>
</dbReference>
<keyword evidence="5" id="KW-1185">Reference proteome</keyword>
<dbReference type="GO" id="GO:0008494">
    <property type="term" value="F:translation activator activity"/>
    <property type="evidence" value="ECO:0000318"/>
    <property type="project" value="GO_Central"/>
</dbReference>
<protein>
    <recommendedName>
        <fullName evidence="6">Pentacotripeptide-repeat region of PRORP domain-containing protein</fullName>
    </recommendedName>
</protein>
<dbReference type="NCBIfam" id="TIGR00756">
    <property type="entry name" value="PPR"/>
    <property type="match status" value="1"/>
</dbReference>
<keyword evidence="1" id="KW-0677">Repeat</keyword>
<dbReference type="GO" id="GO:0006413">
    <property type="term" value="P:translational initiation"/>
    <property type="evidence" value="ECO:0000318"/>
    <property type="project" value="GO_Central"/>
</dbReference>